<comment type="caution">
    <text evidence="2">The sequence shown here is derived from an EMBL/GenBank/DDBJ whole genome shotgun (WGS) entry which is preliminary data.</text>
</comment>
<evidence type="ECO:0008006" key="4">
    <source>
        <dbReference type="Google" id="ProtNLM"/>
    </source>
</evidence>
<dbReference type="RefSeq" id="XP_062684523.1">
    <property type="nucleotide sequence ID" value="XM_062826344.1"/>
</dbReference>
<gene>
    <name evidence="2" type="ORF">B0H65DRAFT_457219</name>
</gene>
<dbReference type="GeneID" id="87863498"/>
<reference evidence="2" key="2">
    <citation type="submission" date="2023-06" db="EMBL/GenBank/DDBJ databases">
        <authorList>
            <consortium name="Lawrence Berkeley National Laboratory"/>
            <person name="Haridas S."/>
            <person name="Hensen N."/>
            <person name="Bonometti L."/>
            <person name="Westerberg I."/>
            <person name="Brannstrom I.O."/>
            <person name="Guillou S."/>
            <person name="Cros-Aarteil S."/>
            <person name="Calhoun S."/>
            <person name="Kuo A."/>
            <person name="Mondo S."/>
            <person name="Pangilinan J."/>
            <person name="Riley R."/>
            <person name="Labutti K."/>
            <person name="Andreopoulos B."/>
            <person name="Lipzen A."/>
            <person name="Chen C."/>
            <person name="Yanf M."/>
            <person name="Daum C."/>
            <person name="Ng V."/>
            <person name="Clum A."/>
            <person name="Steindorff A."/>
            <person name="Ohm R."/>
            <person name="Martin F."/>
            <person name="Silar P."/>
            <person name="Natvig D."/>
            <person name="Lalanne C."/>
            <person name="Gautier V."/>
            <person name="Ament-Velasquez S.L."/>
            <person name="Kruys A."/>
            <person name="Hutchinson M.I."/>
            <person name="Powell A.J."/>
            <person name="Barry K."/>
            <person name="Miller A.N."/>
            <person name="Grigoriev I.V."/>
            <person name="Debuchy R."/>
            <person name="Gladieux P."/>
            <person name="Thoren M.H."/>
            <person name="Johannesson H."/>
        </authorList>
    </citation>
    <scope>NUCLEOTIDE SEQUENCE</scope>
    <source>
        <strain evidence="2">CBS 560.94</strain>
    </source>
</reference>
<keyword evidence="1" id="KW-0732">Signal</keyword>
<reference evidence="2" key="1">
    <citation type="journal article" date="2023" name="Mol. Phylogenet. Evol.">
        <title>Genome-scale phylogeny and comparative genomics of the fungal order Sordariales.</title>
        <authorList>
            <person name="Hensen N."/>
            <person name="Bonometti L."/>
            <person name="Westerberg I."/>
            <person name="Brannstrom I.O."/>
            <person name="Guillou S."/>
            <person name="Cros-Aarteil S."/>
            <person name="Calhoun S."/>
            <person name="Haridas S."/>
            <person name="Kuo A."/>
            <person name="Mondo S."/>
            <person name="Pangilinan J."/>
            <person name="Riley R."/>
            <person name="LaButti K."/>
            <person name="Andreopoulos B."/>
            <person name="Lipzen A."/>
            <person name="Chen C."/>
            <person name="Yan M."/>
            <person name="Daum C."/>
            <person name="Ng V."/>
            <person name="Clum A."/>
            <person name="Steindorff A."/>
            <person name="Ohm R.A."/>
            <person name="Martin F."/>
            <person name="Silar P."/>
            <person name="Natvig D.O."/>
            <person name="Lalanne C."/>
            <person name="Gautier V."/>
            <person name="Ament-Velasquez S.L."/>
            <person name="Kruys A."/>
            <person name="Hutchinson M.I."/>
            <person name="Powell A.J."/>
            <person name="Barry K."/>
            <person name="Miller A.N."/>
            <person name="Grigoriev I.V."/>
            <person name="Debuchy R."/>
            <person name="Gladieux P."/>
            <person name="Hiltunen Thoren M."/>
            <person name="Johannesson H."/>
        </authorList>
    </citation>
    <scope>NUCLEOTIDE SEQUENCE</scope>
    <source>
        <strain evidence="2">CBS 560.94</strain>
    </source>
</reference>
<sequence>MLWWRCLLFTYPSSFTFSAKSDLAMSGISNPRTAQPHLPTGNSLVLRCACATLAIPVFDHSPFSGPSKQETTKRNENGVTGQKCNLAMTYFVRVGLWLVTPDGERNSDTLARDDLRDRAIGVGMGIQETRGSLLAGEHESDILRCALLD</sequence>
<dbReference type="AlphaFoldDB" id="A0AAE0JKS2"/>
<organism evidence="2 3">
    <name type="scientific">Neurospora tetraspora</name>
    <dbReference type="NCBI Taxonomy" id="94610"/>
    <lineage>
        <taxon>Eukaryota</taxon>
        <taxon>Fungi</taxon>
        <taxon>Dikarya</taxon>
        <taxon>Ascomycota</taxon>
        <taxon>Pezizomycotina</taxon>
        <taxon>Sordariomycetes</taxon>
        <taxon>Sordariomycetidae</taxon>
        <taxon>Sordariales</taxon>
        <taxon>Sordariaceae</taxon>
        <taxon>Neurospora</taxon>
    </lineage>
</organism>
<evidence type="ECO:0000256" key="1">
    <source>
        <dbReference type="SAM" id="SignalP"/>
    </source>
</evidence>
<feature type="chain" id="PRO_5042028409" description="Secreted protein" evidence="1">
    <location>
        <begin position="19"/>
        <end position="149"/>
    </location>
</feature>
<feature type="signal peptide" evidence="1">
    <location>
        <begin position="1"/>
        <end position="18"/>
    </location>
</feature>
<protein>
    <recommendedName>
        <fullName evidence="4">Secreted protein</fullName>
    </recommendedName>
</protein>
<proteinExistence type="predicted"/>
<keyword evidence="3" id="KW-1185">Reference proteome</keyword>
<evidence type="ECO:0000313" key="3">
    <source>
        <dbReference type="Proteomes" id="UP001278500"/>
    </source>
</evidence>
<evidence type="ECO:0000313" key="2">
    <source>
        <dbReference type="EMBL" id="KAK3351228.1"/>
    </source>
</evidence>
<dbReference type="EMBL" id="JAUEPP010000002">
    <property type="protein sequence ID" value="KAK3351228.1"/>
    <property type="molecule type" value="Genomic_DNA"/>
</dbReference>
<dbReference type="Proteomes" id="UP001278500">
    <property type="component" value="Unassembled WGS sequence"/>
</dbReference>
<name>A0AAE0JKS2_9PEZI</name>
<accession>A0AAE0JKS2</accession>